<dbReference type="PROSITE" id="PS50108">
    <property type="entry name" value="CRIB"/>
    <property type="match status" value="1"/>
</dbReference>
<comment type="caution">
    <text evidence="3">The sequence shown here is derived from an EMBL/GenBank/DDBJ whole genome shotgun (WGS) entry which is preliminary data.</text>
</comment>
<evidence type="ECO:0000313" key="3">
    <source>
        <dbReference type="EMBL" id="CAG7716929.1"/>
    </source>
</evidence>
<organism evidence="3 4">
    <name type="scientific">Allacma fusca</name>
    <dbReference type="NCBI Taxonomy" id="39272"/>
    <lineage>
        <taxon>Eukaryota</taxon>
        <taxon>Metazoa</taxon>
        <taxon>Ecdysozoa</taxon>
        <taxon>Arthropoda</taxon>
        <taxon>Hexapoda</taxon>
        <taxon>Collembola</taxon>
        <taxon>Symphypleona</taxon>
        <taxon>Sminthuridae</taxon>
        <taxon>Allacma</taxon>
    </lineage>
</organism>
<sequence>MLLFLGVFSNQEGFSRACFTEDEETRQLIYDFIEKHGGRETGEDGISLEGQLNDFRDTVTDKLKTKSQMQNGRSSRLLEQKSQQVVPENDNGPTRMDLPKPLTIPKGTPITPNICQSNNLNAKGLKGGRNCRKKVGLRKEDIGCPMDFRHVQHIDLNPSTGYALDVHDKDFQSFFEKIGVSINQLDEETRKFIYNFIEKHRVSAG</sequence>
<feature type="region of interest" description="Disordered" evidence="1">
    <location>
        <begin position="66"/>
        <end position="100"/>
    </location>
</feature>
<evidence type="ECO:0000313" key="4">
    <source>
        <dbReference type="Proteomes" id="UP000708208"/>
    </source>
</evidence>
<name>A0A8J2NW82_9HEXA</name>
<dbReference type="InterPro" id="IPR000095">
    <property type="entry name" value="CRIB_dom"/>
</dbReference>
<feature type="domain" description="CRIB" evidence="2">
    <location>
        <begin position="142"/>
        <end position="155"/>
    </location>
</feature>
<dbReference type="EMBL" id="CAJVCH010042162">
    <property type="protein sequence ID" value="CAG7716929.1"/>
    <property type="molecule type" value="Genomic_DNA"/>
</dbReference>
<reference evidence="3" key="1">
    <citation type="submission" date="2021-06" db="EMBL/GenBank/DDBJ databases">
        <authorList>
            <person name="Hodson N. C."/>
            <person name="Mongue J. A."/>
            <person name="Jaron S. K."/>
        </authorList>
    </citation>
    <scope>NUCLEOTIDE SEQUENCE</scope>
</reference>
<dbReference type="AlphaFoldDB" id="A0A8J2NW82"/>
<gene>
    <name evidence="3" type="ORF">AFUS01_LOCUS6413</name>
</gene>
<evidence type="ECO:0000259" key="2">
    <source>
        <dbReference type="PROSITE" id="PS50108"/>
    </source>
</evidence>
<evidence type="ECO:0000256" key="1">
    <source>
        <dbReference type="SAM" id="MobiDB-lite"/>
    </source>
</evidence>
<dbReference type="OrthoDB" id="8963340at2759"/>
<keyword evidence="4" id="KW-1185">Reference proteome</keyword>
<protein>
    <recommendedName>
        <fullName evidence="2">CRIB domain-containing protein</fullName>
    </recommendedName>
</protein>
<dbReference type="Proteomes" id="UP000708208">
    <property type="component" value="Unassembled WGS sequence"/>
</dbReference>
<accession>A0A8J2NW82</accession>
<proteinExistence type="predicted"/>